<proteinExistence type="predicted"/>
<dbReference type="AlphaFoldDB" id="A0A7N4PKR2"/>
<reference evidence="1 2" key="1">
    <citation type="journal article" date="2011" name="Proc. Natl. Acad. Sci. U.S.A.">
        <title>Genetic diversity and population structure of the endangered marsupial Sarcophilus harrisii (Tasmanian devil).</title>
        <authorList>
            <person name="Miller W."/>
            <person name="Hayes V.M."/>
            <person name="Ratan A."/>
            <person name="Petersen D.C."/>
            <person name="Wittekindt N.E."/>
            <person name="Miller J."/>
            <person name="Walenz B."/>
            <person name="Knight J."/>
            <person name="Qi J."/>
            <person name="Zhao F."/>
            <person name="Wang Q."/>
            <person name="Bedoya-Reina O.C."/>
            <person name="Katiyar N."/>
            <person name="Tomsho L.P."/>
            <person name="Kasson L.M."/>
            <person name="Hardie R.A."/>
            <person name="Woodbridge P."/>
            <person name="Tindall E.A."/>
            <person name="Bertelsen M.F."/>
            <person name="Dixon D."/>
            <person name="Pyecroft S."/>
            <person name="Helgen K.M."/>
            <person name="Lesk A.M."/>
            <person name="Pringle T.H."/>
            <person name="Patterson N."/>
            <person name="Zhang Y."/>
            <person name="Kreiss A."/>
            <person name="Woods G.M."/>
            <person name="Jones M.E."/>
            <person name="Schuster S.C."/>
        </authorList>
    </citation>
    <scope>NUCLEOTIDE SEQUENCE [LARGE SCALE GENOMIC DNA]</scope>
</reference>
<evidence type="ECO:0000313" key="1">
    <source>
        <dbReference type="Ensembl" id="ENSSHAP00000039961.1"/>
    </source>
</evidence>
<dbReference type="Ensembl" id="ENSSHAT00000027433.1">
    <property type="protein sequence ID" value="ENSSHAP00000039961.1"/>
    <property type="gene ID" value="ENSSHAG00000025236.1"/>
</dbReference>
<accession>A0A7N4PKR2</accession>
<sequence length="18" mass="2091">DGNYKWNWGTGTRLIVNP</sequence>
<reference evidence="1" key="3">
    <citation type="submission" date="2025-09" db="UniProtKB">
        <authorList>
            <consortium name="Ensembl"/>
        </authorList>
    </citation>
    <scope>IDENTIFICATION</scope>
</reference>
<reference evidence="1" key="2">
    <citation type="submission" date="2025-08" db="UniProtKB">
        <authorList>
            <consortium name="Ensembl"/>
        </authorList>
    </citation>
    <scope>IDENTIFICATION</scope>
</reference>
<dbReference type="Proteomes" id="UP000007648">
    <property type="component" value="Unassembled WGS sequence"/>
</dbReference>
<keyword evidence="2" id="KW-1185">Reference proteome</keyword>
<dbReference type="InParanoid" id="A0A7N4PKR2"/>
<name>A0A7N4PKR2_SARHA</name>
<protein>
    <submittedName>
        <fullName evidence="1">Uncharacterized protein</fullName>
    </submittedName>
</protein>
<evidence type="ECO:0000313" key="2">
    <source>
        <dbReference type="Proteomes" id="UP000007648"/>
    </source>
</evidence>
<organism evidence="1 2">
    <name type="scientific">Sarcophilus harrisii</name>
    <name type="common">Tasmanian devil</name>
    <name type="synonym">Sarcophilus laniarius</name>
    <dbReference type="NCBI Taxonomy" id="9305"/>
    <lineage>
        <taxon>Eukaryota</taxon>
        <taxon>Metazoa</taxon>
        <taxon>Chordata</taxon>
        <taxon>Craniata</taxon>
        <taxon>Vertebrata</taxon>
        <taxon>Euteleostomi</taxon>
        <taxon>Mammalia</taxon>
        <taxon>Metatheria</taxon>
        <taxon>Dasyuromorphia</taxon>
        <taxon>Dasyuridae</taxon>
        <taxon>Sarcophilus</taxon>
    </lineage>
</organism>